<keyword evidence="6 12" id="KW-0812">Transmembrane</keyword>
<dbReference type="GO" id="GO:0005886">
    <property type="term" value="C:plasma membrane"/>
    <property type="evidence" value="ECO:0007669"/>
    <property type="project" value="UniProtKB-SubCell"/>
</dbReference>
<keyword evidence="5 12" id="KW-0349">Heme</keyword>
<comment type="subcellular location">
    <subcellularLocation>
        <location evidence="12">Cell inner membrane</location>
    </subcellularLocation>
    <subcellularLocation>
        <location evidence="1">Cell membrane</location>
        <topology evidence="1">Multi-pass membrane protein</topology>
    </subcellularLocation>
</comment>
<evidence type="ECO:0000256" key="12">
    <source>
        <dbReference type="PIRNR" id="PIRNR006446"/>
    </source>
</evidence>
<evidence type="ECO:0000256" key="7">
    <source>
        <dbReference type="ARBA" id="ARBA00022723"/>
    </source>
</evidence>
<comment type="similarity">
    <text evidence="2 12">Belongs to the cytochrome ubiquinol oxidase subunit 1 family.</text>
</comment>
<reference evidence="14" key="1">
    <citation type="submission" date="2017-05" db="EMBL/GenBank/DDBJ databases">
        <authorList>
            <person name="Sharma S."/>
            <person name="Sidhu C."/>
            <person name="Pinnaka A.K."/>
        </authorList>
    </citation>
    <scope>NUCLEOTIDE SEQUENCE [LARGE SCALE GENOMIC DNA]</scope>
    <source>
        <strain evidence="14">AK93</strain>
    </source>
</reference>
<protein>
    <submittedName>
        <fullName evidence="13">Cytochrome ubiquinol oxidase subunit I</fullName>
    </submittedName>
</protein>
<dbReference type="EMBL" id="NFZW01000030">
    <property type="protein sequence ID" value="RFA32349.1"/>
    <property type="molecule type" value="Genomic_DNA"/>
</dbReference>
<dbReference type="GO" id="GO:0009055">
    <property type="term" value="F:electron transfer activity"/>
    <property type="evidence" value="ECO:0007669"/>
    <property type="project" value="UniProtKB-UniRule"/>
</dbReference>
<evidence type="ECO:0000256" key="10">
    <source>
        <dbReference type="ARBA" id="ARBA00023004"/>
    </source>
</evidence>
<dbReference type="GO" id="GO:0016682">
    <property type="term" value="F:oxidoreductase activity, acting on diphenols and related substances as donors, oxygen as acceptor"/>
    <property type="evidence" value="ECO:0007669"/>
    <property type="project" value="TreeGrafter"/>
</dbReference>
<evidence type="ECO:0000256" key="1">
    <source>
        <dbReference type="ARBA" id="ARBA00004651"/>
    </source>
</evidence>
<dbReference type="InterPro" id="IPR002585">
    <property type="entry name" value="Cyt-d_ubiquinol_oxidase_su_1"/>
</dbReference>
<dbReference type="GO" id="GO:0046872">
    <property type="term" value="F:metal ion binding"/>
    <property type="evidence" value="ECO:0007669"/>
    <property type="project" value="UniProtKB-UniRule"/>
</dbReference>
<evidence type="ECO:0000313" key="13">
    <source>
        <dbReference type="EMBL" id="RFA32349.1"/>
    </source>
</evidence>
<feature type="transmembrane region" description="Helical" evidence="12">
    <location>
        <begin position="96"/>
        <end position="117"/>
    </location>
</feature>
<dbReference type="PIRSF" id="PIRSF006446">
    <property type="entry name" value="Cyt_quinol_oxidase_1"/>
    <property type="match status" value="1"/>
</dbReference>
<dbReference type="AlphaFoldDB" id="A0A3E0WIS3"/>
<dbReference type="PANTHER" id="PTHR30365:SF14">
    <property type="entry name" value="CYTOCHROME BD MENAQUINOL OXIDASE SUBUNIT I-RELATED"/>
    <property type="match status" value="1"/>
</dbReference>
<feature type="transmembrane region" description="Helical" evidence="12">
    <location>
        <begin position="12"/>
        <end position="34"/>
    </location>
</feature>
<feature type="transmembrane region" description="Helical" evidence="12">
    <location>
        <begin position="55"/>
        <end position="76"/>
    </location>
</feature>
<feature type="transmembrane region" description="Helical" evidence="12">
    <location>
        <begin position="355"/>
        <end position="375"/>
    </location>
</feature>
<feature type="transmembrane region" description="Helical" evidence="12">
    <location>
        <begin position="321"/>
        <end position="343"/>
    </location>
</feature>
<evidence type="ECO:0000256" key="3">
    <source>
        <dbReference type="ARBA" id="ARBA00022448"/>
    </source>
</evidence>
<sequence length="461" mass="51829">MEFDPIFLSRVQFAFVISFHVLFPAFTVGLASWIAVLETLWWKTDREIYIRLSQFWTKIFAVSFGMGVVSGIVMSFQFGTNWSLFADASANILGPLLAYEVLTAFFLEATFLGILLFGRNRVPRPLHVFASYMVALGTLISTFWILSANSWMQTPAGFIYEEGRFFVDSWIEAIFNPSFPYRLTHMVAGTMLTTAFVVSGVSALYLLQNRFQEHARIGLSMGMGMIAVVAPLQIFLGDLHGLNTLEHQPVKVAAMEGHWETQRGQPAILFAIPDAENETNRFEIGIPNLGSLILTHEWEGEVQGLREWAAEDRPPVAPVFYAFRIMVFIGFLMLAVGIISLYLRYRGRLYDTPWFLKLCVGCIPIGFIAIMAGWFTTEIGRQPWIIYDFMRTEDAVSPGISGGNVITSLAVFFIAYAIVFGAGVYYLSRLINKGPEHPTTGHPLRGARRPLSVADRFDEED</sequence>
<dbReference type="OrthoDB" id="9807042at2"/>
<keyword evidence="3 12" id="KW-0813">Transport</keyword>
<dbReference type="PANTHER" id="PTHR30365">
    <property type="entry name" value="CYTOCHROME D UBIQUINOL OXIDASE"/>
    <property type="match status" value="1"/>
</dbReference>
<name>A0A3E0WIS3_9GAMM</name>
<dbReference type="Proteomes" id="UP000256763">
    <property type="component" value="Unassembled WGS sequence"/>
</dbReference>
<dbReference type="GO" id="GO:0019646">
    <property type="term" value="P:aerobic electron transport chain"/>
    <property type="evidence" value="ECO:0007669"/>
    <property type="project" value="InterPro"/>
</dbReference>
<dbReference type="RefSeq" id="WP_116303522.1">
    <property type="nucleotide sequence ID" value="NZ_NFZV01000023.1"/>
</dbReference>
<evidence type="ECO:0000256" key="6">
    <source>
        <dbReference type="ARBA" id="ARBA00022692"/>
    </source>
</evidence>
<keyword evidence="14" id="KW-1185">Reference proteome</keyword>
<evidence type="ECO:0000256" key="2">
    <source>
        <dbReference type="ARBA" id="ARBA00009819"/>
    </source>
</evidence>
<evidence type="ECO:0000256" key="11">
    <source>
        <dbReference type="ARBA" id="ARBA00023136"/>
    </source>
</evidence>
<keyword evidence="10 12" id="KW-0408">Iron</keyword>
<feature type="transmembrane region" description="Helical" evidence="12">
    <location>
        <begin position="186"/>
        <end position="207"/>
    </location>
</feature>
<proteinExistence type="inferred from homology"/>
<keyword evidence="8 12" id="KW-0249">Electron transport</keyword>
<comment type="caution">
    <text evidence="13">The sequence shown here is derived from an EMBL/GenBank/DDBJ whole genome shotgun (WGS) entry which is preliminary data.</text>
</comment>
<evidence type="ECO:0000313" key="14">
    <source>
        <dbReference type="Proteomes" id="UP000256763"/>
    </source>
</evidence>
<accession>A0A3E0WIS3</accession>
<keyword evidence="9 12" id="KW-1133">Transmembrane helix</keyword>
<keyword evidence="11 12" id="KW-0472">Membrane</keyword>
<dbReference type="Pfam" id="PF01654">
    <property type="entry name" value="Cyt_bd_oxida_I"/>
    <property type="match status" value="1"/>
</dbReference>
<keyword evidence="4 12" id="KW-1003">Cell membrane</keyword>
<dbReference type="GO" id="GO:0070069">
    <property type="term" value="C:cytochrome complex"/>
    <property type="evidence" value="ECO:0007669"/>
    <property type="project" value="UniProtKB-UniRule"/>
</dbReference>
<evidence type="ECO:0000256" key="4">
    <source>
        <dbReference type="ARBA" id="ARBA00022475"/>
    </source>
</evidence>
<evidence type="ECO:0000256" key="8">
    <source>
        <dbReference type="ARBA" id="ARBA00022982"/>
    </source>
</evidence>
<organism evidence="13 14">
    <name type="scientific">Alkalilimnicola ehrlichii</name>
    <dbReference type="NCBI Taxonomy" id="351052"/>
    <lineage>
        <taxon>Bacteria</taxon>
        <taxon>Pseudomonadati</taxon>
        <taxon>Pseudomonadota</taxon>
        <taxon>Gammaproteobacteria</taxon>
        <taxon>Chromatiales</taxon>
        <taxon>Ectothiorhodospiraceae</taxon>
        <taxon>Alkalilimnicola</taxon>
    </lineage>
</organism>
<evidence type="ECO:0000256" key="5">
    <source>
        <dbReference type="ARBA" id="ARBA00022617"/>
    </source>
</evidence>
<evidence type="ECO:0000256" key="9">
    <source>
        <dbReference type="ARBA" id="ARBA00022989"/>
    </source>
</evidence>
<dbReference type="GO" id="GO:0020037">
    <property type="term" value="F:heme binding"/>
    <property type="evidence" value="ECO:0007669"/>
    <property type="project" value="TreeGrafter"/>
</dbReference>
<keyword evidence="7 12" id="KW-0479">Metal-binding</keyword>
<feature type="transmembrane region" description="Helical" evidence="12">
    <location>
        <begin position="405"/>
        <end position="427"/>
    </location>
</feature>
<gene>
    <name evidence="13" type="ORF">CAL65_19890</name>
</gene>
<feature type="transmembrane region" description="Helical" evidence="12">
    <location>
        <begin position="129"/>
        <end position="146"/>
    </location>
</feature>
<feature type="transmembrane region" description="Helical" evidence="12">
    <location>
        <begin position="219"/>
        <end position="236"/>
    </location>
</feature>